<proteinExistence type="predicted"/>
<accession>A0A375I177</accession>
<sequence length="178" mass="18722">MTSRRIPLLARLGLPAIALALVTGCAPSASTAMVIDDVTVSENHLDALTEGCSEALDIAGLGGQYPDGEVRRNVASWVAQGLMADALIERANITVSDSELQEARAGLRNSELFTTTANCTDAFMGIVKLTAYVSMEGEATALAQAADVEVEINPRYGTWDLDELTIEGTGSLSSRSES</sequence>
<dbReference type="EMBL" id="OMOH01000005">
    <property type="protein sequence ID" value="SPF68554.1"/>
    <property type="molecule type" value="Genomic_DNA"/>
</dbReference>
<dbReference type="OrthoDB" id="3732432at2"/>
<evidence type="ECO:0000313" key="2">
    <source>
        <dbReference type="EMBL" id="SPF68554.1"/>
    </source>
</evidence>
<evidence type="ECO:0000313" key="3">
    <source>
        <dbReference type="Proteomes" id="UP000265962"/>
    </source>
</evidence>
<name>A0A375I177_9ACTN</name>
<gene>
    <name evidence="2" type="ORF">PROPJV5_1535</name>
</gene>
<evidence type="ECO:0000256" key="1">
    <source>
        <dbReference type="SAM" id="SignalP"/>
    </source>
</evidence>
<dbReference type="PROSITE" id="PS51257">
    <property type="entry name" value="PROKAR_LIPOPROTEIN"/>
    <property type="match status" value="1"/>
</dbReference>
<keyword evidence="3" id="KW-1185">Reference proteome</keyword>
<protein>
    <recommendedName>
        <fullName evidence="4">Lipoprotein</fullName>
    </recommendedName>
</protein>
<feature type="signal peptide" evidence="1">
    <location>
        <begin position="1"/>
        <end position="20"/>
    </location>
</feature>
<dbReference type="Proteomes" id="UP000265962">
    <property type="component" value="Unassembled WGS sequence"/>
</dbReference>
<keyword evidence="1" id="KW-0732">Signal</keyword>
<evidence type="ECO:0008006" key="4">
    <source>
        <dbReference type="Google" id="ProtNLM"/>
    </source>
</evidence>
<dbReference type="AlphaFoldDB" id="A0A375I177"/>
<reference evidence="3" key="1">
    <citation type="submission" date="2018-02" db="EMBL/GenBank/DDBJ databases">
        <authorList>
            <person name="Hornung B."/>
        </authorList>
    </citation>
    <scope>NUCLEOTIDE SEQUENCE [LARGE SCALE GENOMIC DNA]</scope>
</reference>
<dbReference type="RefSeq" id="WP_147385396.1">
    <property type="nucleotide sequence ID" value="NZ_OMOH01000005.1"/>
</dbReference>
<organism evidence="2 3">
    <name type="scientific">Propionibacterium ruminifibrarum</name>
    <dbReference type="NCBI Taxonomy" id="1962131"/>
    <lineage>
        <taxon>Bacteria</taxon>
        <taxon>Bacillati</taxon>
        <taxon>Actinomycetota</taxon>
        <taxon>Actinomycetes</taxon>
        <taxon>Propionibacteriales</taxon>
        <taxon>Propionibacteriaceae</taxon>
        <taxon>Propionibacterium</taxon>
    </lineage>
</organism>
<feature type="chain" id="PRO_5038902584" description="Lipoprotein" evidence="1">
    <location>
        <begin position="21"/>
        <end position="178"/>
    </location>
</feature>